<reference evidence="1" key="1">
    <citation type="submission" date="2023-04" db="EMBL/GenBank/DDBJ databases">
        <title>Ambrosiozyma monospora NBRC 1965.</title>
        <authorList>
            <person name="Ichikawa N."/>
            <person name="Sato H."/>
            <person name="Tonouchi N."/>
        </authorList>
    </citation>
    <scope>NUCLEOTIDE SEQUENCE</scope>
    <source>
        <strain evidence="1">NBRC 1965</strain>
    </source>
</reference>
<protein>
    <submittedName>
        <fullName evidence="1">Unnamed protein product</fullName>
    </submittedName>
</protein>
<sequence length="165" mass="18585">MFQIINPVNSLVSEFTSQNSSTISFTSLGDTFVSAAISVKNKITDLMSHLGNLFVDLQSRFKKPSQSIEQDCDVSDTSERSGDVIQKTTFFDSNIYYNIRQQQQQQQQQQHGFCSMRYLSLHAHQLTGFAPSNGCHVNILNYLLTGLVQGDQYKLPSPLIRVSRV</sequence>
<gene>
    <name evidence="1" type="ORF">Amon01_000167700</name>
</gene>
<keyword evidence="2" id="KW-1185">Reference proteome</keyword>
<dbReference type="EMBL" id="BSXU01000536">
    <property type="protein sequence ID" value="GMG21036.1"/>
    <property type="molecule type" value="Genomic_DNA"/>
</dbReference>
<evidence type="ECO:0000313" key="2">
    <source>
        <dbReference type="Proteomes" id="UP001165063"/>
    </source>
</evidence>
<dbReference type="Proteomes" id="UP001165063">
    <property type="component" value="Unassembled WGS sequence"/>
</dbReference>
<dbReference type="AlphaFoldDB" id="A0A9W6YUV9"/>
<comment type="caution">
    <text evidence="1">The sequence shown here is derived from an EMBL/GenBank/DDBJ whole genome shotgun (WGS) entry which is preliminary data.</text>
</comment>
<name>A0A9W6YUV9_AMBMO</name>
<accession>A0A9W6YUV9</accession>
<evidence type="ECO:0000313" key="1">
    <source>
        <dbReference type="EMBL" id="GMG21036.1"/>
    </source>
</evidence>
<proteinExistence type="predicted"/>
<organism evidence="1 2">
    <name type="scientific">Ambrosiozyma monospora</name>
    <name type="common">Yeast</name>
    <name type="synonym">Endomycopsis monosporus</name>
    <dbReference type="NCBI Taxonomy" id="43982"/>
    <lineage>
        <taxon>Eukaryota</taxon>
        <taxon>Fungi</taxon>
        <taxon>Dikarya</taxon>
        <taxon>Ascomycota</taxon>
        <taxon>Saccharomycotina</taxon>
        <taxon>Pichiomycetes</taxon>
        <taxon>Pichiales</taxon>
        <taxon>Pichiaceae</taxon>
        <taxon>Ambrosiozyma</taxon>
    </lineage>
</organism>